<dbReference type="Pfam" id="PF02536">
    <property type="entry name" value="mTERF"/>
    <property type="match status" value="1"/>
</dbReference>
<organism evidence="4 5">
    <name type="scientific">Ziziphus jujuba var. spinosa</name>
    <dbReference type="NCBI Taxonomy" id="714518"/>
    <lineage>
        <taxon>Eukaryota</taxon>
        <taxon>Viridiplantae</taxon>
        <taxon>Streptophyta</taxon>
        <taxon>Embryophyta</taxon>
        <taxon>Tracheophyta</taxon>
        <taxon>Spermatophyta</taxon>
        <taxon>Magnoliopsida</taxon>
        <taxon>eudicotyledons</taxon>
        <taxon>Gunneridae</taxon>
        <taxon>Pentapetalae</taxon>
        <taxon>rosids</taxon>
        <taxon>fabids</taxon>
        <taxon>Rosales</taxon>
        <taxon>Rhamnaceae</taxon>
        <taxon>Paliureae</taxon>
        <taxon>Ziziphus</taxon>
    </lineage>
</organism>
<dbReference type="Proteomes" id="UP000813462">
    <property type="component" value="Unassembled WGS sequence"/>
</dbReference>
<dbReference type="GO" id="GO:0003676">
    <property type="term" value="F:nucleic acid binding"/>
    <property type="evidence" value="ECO:0007669"/>
    <property type="project" value="InterPro"/>
</dbReference>
<evidence type="ECO:0000256" key="3">
    <source>
        <dbReference type="ARBA" id="ARBA00022946"/>
    </source>
</evidence>
<evidence type="ECO:0000313" key="4">
    <source>
        <dbReference type="EMBL" id="KAH7518832.1"/>
    </source>
</evidence>
<dbReference type="PANTHER" id="PTHR13068:SF236">
    <property type="entry name" value="OS02G0749800 PROTEIN"/>
    <property type="match status" value="1"/>
</dbReference>
<sequence length="103" mass="12213">MGFRPTSQSFILAVRSMIMRSRENWEKNIETLKSFGWFRDEVFAEFRVQPMVMVCSEKKIEEVLDFLVNKAGLKPSDVARCPNLFLTSLERRIRRVCLRRIQV</sequence>
<keyword evidence="2" id="KW-0804">Transcription</keyword>
<gene>
    <name evidence="4" type="ORF">FEM48_Zijuj09G0213200</name>
</gene>
<dbReference type="AlphaFoldDB" id="A0A978UVD2"/>
<dbReference type="GO" id="GO:0006353">
    <property type="term" value="P:DNA-templated transcription termination"/>
    <property type="evidence" value="ECO:0007669"/>
    <property type="project" value="UniProtKB-KW"/>
</dbReference>
<accession>A0A978UVD2</accession>
<protein>
    <submittedName>
        <fullName evidence="4">Uncharacterized protein</fullName>
    </submittedName>
</protein>
<evidence type="ECO:0000256" key="1">
    <source>
        <dbReference type="ARBA" id="ARBA00007692"/>
    </source>
</evidence>
<proteinExistence type="inferred from homology"/>
<dbReference type="InterPro" id="IPR038538">
    <property type="entry name" value="MTERF_sf"/>
</dbReference>
<evidence type="ECO:0000313" key="5">
    <source>
        <dbReference type="Proteomes" id="UP000813462"/>
    </source>
</evidence>
<dbReference type="PANTHER" id="PTHR13068">
    <property type="entry name" value="CGI-12 PROTEIN-RELATED"/>
    <property type="match status" value="1"/>
</dbReference>
<comment type="similarity">
    <text evidence="1">Belongs to the mTERF family.</text>
</comment>
<keyword evidence="2" id="KW-0805">Transcription regulation</keyword>
<dbReference type="InterPro" id="IPR003690">
    <property type="entry name" value="MTERF"/>
</dbReference>
<keyword evidence="3" id="KW-0809">Transit peptide</keyword>
<dbReference type="EMBL" id="JAEACU010000009">
    <property type="protein sequence ID" value="KAH7518832.1"/>
    <property type="molecule type" value="Genomic_DNA"/>
</dbReference>
<dbReference type="Gene3D" id="1.25.70.10">
    <property type="entry name" value="Transcription termination factor 3, mitochondrial"/>
    <property type="match status" value="1"/>
</dbReference>
<name>A0A978UVD2_ZIZJJ</name>
<evidence type="ECO:0000256" key="2">
    <source>
        <dbReference type="ARBA" id="ARBA00022472"/>
    </source>
</evidence>
<comment type="caution">
    <text evidence="4">The sequence shown here is derived from an EMBL/GenBank/DDBJ whole genome shotgun (WGS) entry which is preliminary data.</text>
</comment>
<reference evidence="4" key="1">
    <citation type="journal article" date="2021" name="Front. Plant Sci.">
        <title>Chromosome-Scale Genome Assembly for Chinese Sour Jujube and Insights Into Its Genome Evolution and Domestication Signature.</title>
        <authorList>
            <person name="Shen L.-Y."/>
            <person name="Luo H."/>
            <person name="Wang X.-L."/>
            <person name="Wang X.-M."/>
            <person name="Qiu X.-J."/>
            <person name="Liu H."/>
            <person name="Zhou S.-S."/>
            <person name="Jia K.-H."/>
            <person name="Nie S."/>
            <person name="Bao Y.-T."/>
            <person name="Zhang R.-G."/>
            <person name="Yun Q.-Z."/>
            <person name="Chai Y.-H."/>
            <person name="Lu J.-Y."/>
            <person name="Li Y."/>
            <person name="Zhao S.-W."/>
            <person name="Mao J.-F."/>
            <person name="Jia S.-G."/>
            <person name="Mao Y.-M."/>
        </authorList>
    </citation>
    <scope>NUCLEOTIDE SEQUENCE</scope>
    <source>
        <strain evidence="4">AT0</strain>
        <tissue evidence="4">Leaf</tissue>
    </source>
</reference>
<keyword evidence="2" id="KW-0806">Transcription termination</keyword>